<evidence type="ECO:0000256" key="1">
    <source>
        <dbReference type="SAM" id="MobiDB-lite"/>
    </source>
</evidence>
<sequence length="166" mass="20107">MAIYKKFPKRSSDPDPDRAFIIIRARAYYATNLKDWRIGFTNYPITNERKLLQEIYEVCGIRFSIADLGSYYLRYTEPEYEDPNLEEWSLHWKKKFDNSRCRDDERPDVVARLEHFFKNILTMDHAVELYYKTQIERPKNAGRNYPRVPRQTKEEFQATQRYKMAS</sequence>
<name>A0A4Z1FF12_9HELO</name>
<accession>A0A4Z1FF12</accession>
<proteinExistence type="predicted"/>
<reference evidence="2 3" key="1">
    <citation type="submission" date="2017-12" db="EMBL/GenBank/DDBJ databases">
        <title>Comparative genomics of Botrytis spp.</title>
        <authorList>
            <person name="Valero-Jimenez C.A."/>
            <person name="Tapia P."/>
            <person name="Veloso J."/>
            <person name="Silva-Moreno E."/>
            <person name="Staats M."/>
            <person name="Valdes J.H."/>
            <person name="Van Kan J.A.L."/>
        </authorList>
    </citation>
    <scope>NUCLEOTIDE SEQUENCE [LARGE SCALE GENOMIC DNA]</scope>
    <source>
        <strain evidence="2 3">Bp0003</strain>
    </source>
</reference>
<feature type="region of interest" description="Disordered" evidence="1">
    <location>
        <begin position="140"/>
        <end position="166"/>
    </location>
</feature>
<gene>
    <name evidence="2" type="ORF">BPAE_0223g00010</name>
</gene>
<dbReference type="AlphaFoldDB" id="A0A4Z1FF12"/>
<dbReference type="EMBL" id="PQXI01000222">
    <property type="protein sequence ID" value="TGO21372.1"/>
    <property type="molecule type" value="Genomic_DNA"/>
</dbReference>
<evidence type="ECO:0000313" key="3">
    <source>
        <dbReference type="Proteomes" id="UP000297910"/>
    </source>
</evidence>
<evidence type="ECO:0000313" key="2">
    <source>
        <dbReference type="EMBL" id="TGO21372.1"/>
    </source>
</evidence>
<dbReference type="Proteomes" id="UP000297910">
    <property type="component" value="Unassembled WGS sequence"/>
</dbReference>
<keyword evidence="3" id="KW-1185">Reference proteome</keyword>
<organism evidence="2 3">
    <name type="scientific">Botrytis paeoniae</name>
    <dbReference type="NCBI Taxonomy" id="278948"/>
    <lineage>
        <taxon>Eukaryota</taxon>
        <taxon>Fungi</taxon>
        <taxon>Dikarya</taxon>
        <taxon>Ascomycota</taxon>
        <taxon>Pezizomycotina</taxon>
        <taxon>Leotiomycetes</taxon>
        <taxon>Helotiales</taxon>
        <taxon>Sclerotiniaceae</taxon>
        <taxon>Botrytis</taxon>
    </lineage>
</organism>
<comment type="caution">
    <text evidence="2">The sequence shown here is derived from an EMBL/GenBank/DDBJ whole genome shotgun (WGS) entry which is preliminary data.</text>
</comment>
<protein>
    <submittedName>
        <fullName evidence="2">Uncharacterized protein</fullName>
    </submittedName>
</protein>